<evidence type="ECO:0000256" key="11">
    <source>
        <dbReference type="SAM" id="SignalP"/>
    </source>
</evidence>
<organism evidence="13 14">
    <name type="scientific">Scylla paramamosain</name>
    <name type="common">Mud crab</name>
    <dbReference type="NCBI Taxonomy" id="85552"/>
    <lineage>
        <taxon>Eukaryota</taxon>
        <taxon>Metazoa</taxon>
        <taxon>Ecdysozoa</taxon>
        <taxon>Arthropoda</taxon>
        <taxon>Crustacea</taxon>
        <taxon>Multicrustacea</taxon>
        <taxon>Malacostraca</taxon>
        <taxon>Eumalacostraca</taxon>
        <taxon>Eucarida</taxon>
        <taxon>Decapoda</taxon>
        <taxon>Pleocyemata</taxon>
        <taxon>Brachyura</taxon>
        <taxon>Eubrachyura</taxon>
        <taxon>Portunoidea</taxon>
        <taxon>Portunidae</taxon>
        <taxon>Portuninae</taxon>
        <taxon>Scylla</taxon>
    </lineage>
</organism>
<dbReference type="PROSITE" id="PS50240">
    <property type="entry name" value="TRYPSIN_DOM"/>
    <property type="match status" value="1"/>
</dbReference>
<dbReference type="InterPro" id="IPR009003">
    <property type="entry name" value="Peptidase_S1_PA"/>
</dbReference>
<dbReference type="PROSITE" id="PS00135">
    <property type="entry name" value="TRYPSIN_SER"/>
    <property type="match status" value="1"/>
</dbReference>
<dbReference type="PROSITE" id="PS00134">
    <property type="entry name" value="TRYPSIN_HIS"/>
    <property type="match status" value="1"/>
</dbReference>
<name>A0AAW0U1L9_SCYPA</name>
<accession>A0AAW0U1L9</accession>
<comment type="caution">
    <text evidence="13">The sequence shown here is derived from an EMBL/GenBank/DDBJ whole genome shotgun (WGS) entry which is preliminary data.</text>
</comment>
<gene>
    <name evidence="13" type="ORF">O3P69_014922</name>
</gene>
<evidence type="ECO:0000256" key="2">
    <source>
        <dbReference type="ARBA" id="ARBA00022670"/>
    </source>
</evidence>
<evidence type="ECO:0000259" key="12">
    <source>
        <dbReference type="PROSITE" id="PS50240"/>
    </source>
</evidence>
<evidence type="ECO:0000256" key="7">
    <source>
        <dbReference type="ARBA" id="ARBA00023157"/>
    </source>
</evidence>
<evidence type="ECO:0000256" key="1">
    <source>
        <dbReference type="ARBA" id="ARBA00022659"/>
    </source>
</evidence>
<keyword evidence="5" id="KW-0353">Hemolymph clotting</keyword>
<evidence type="ECO:0000256" key="8">
    <source>
        <dbReference type="ARBA" id="ARBA00052079"/>
    </source>
</evidence>
<dbReference type="Proteomes" id="UP001487740">
    <property type="component" value="Unassembled WGS sequence"/>
</dbReference>
<dbReference type="SMART" id="SM00020">
    <property type="entry name" value="Tryp_SPc"/>
    <property type="match status" value="1"/>
</dbReference>
<keyword evidence="6 10" id="KW-0720">Serine protease</keyword>
<dbReference type="AlphaFoldDB" id="A0AAW0U1L9"/>
<dbReference type="InterPro" id="IPR001254">
    <property type="entry name" value="Trypsin_dom"/>
</dbReference>
<dbReference type="PRINTS" id="PR00722">
    <property type="entry name" value="CHYMOTRYPSIN"/>
</dbReference>
<dbReference type="Gene3D" id="2.40.10.10">
    <property type="entry name" value="Trypsin-like serine proteases"/>
    <property type="match status" value="1"/>
</dbReference>
<keyword evidence="14" id="KW-1185">Reference proteome</keyword>
<evidence type="ECO:0000256" key="9">
    <source>
        <dbReference type="ARBA" id="ARBA00066707"/>
    </source>
</evidence>
<dbReference type="Pfam" id="PF00089">
    <property type="entry name" value="Trypsin"/>
    <property type="match status" value="1"/>
</dbReference>
<dbReference type="PANTHER" id="PTHR24252">
    <property type="entry name" value="ACROSIN-RELATED"/>
    <property type="match status" value="1"/>
</dbReference>
<evidence type="ECO:0000256" key="5">
    <source>
        <dbReference type="ARBA" id="ARBA00022820"/>
    </source>
</evidence>
<proteinExistence type="predicted"/>
<keyword evidence="7" id="KW-1015">Disulfide bond</keyword>
<feature type="domain" description="Peptidase S1" evidence="12">
    <location>
        <begin position="90"/>
        <end position="349"/>
    </location>
</feature>
<dbReference type="GO" id="GO:0042381">
    <property type="term" value="P:hemolymph coagulation"/>
    <property type="evidence" value="ECO:0007669"/>
    <property type="project" value="UniProtKB-KW"/>
</dbReference>
<reference evidence="13 14" key="1">
    <citation type="submission" date="2023-03" db="EMBL/GenBank/DDBJ databases">
        <title>High-quality genome of Scylla paramamosain provides insights in environmental adaptation.</title>
        <authorList>
            <person name="Zhang L."/>
        </authorList>
    </citation>
    <scope>NUCLEOTIDE SEQUENCE [LARGE SCALE GENOMIC DNA]</scope>
    <source>
        <strain evidence="13">LZ_2023a</strain>
        <tissue evidence="13">Muscle</tissue>
    </source>
</reference>
<dbReference type="GO" id="GO:0006508">
    <property type="term" value="P:proteolysis"/>
    <property type="evidence" value="ECO:0007669"/>
    <property type="project" value="UniProtKB-KW"/>
</dbReference>
<dbReference type="EC" id="3.4.21.84" evidence="9"/>
<sequence length="352" mass="38992">MRVSATQQCLVLVLLVLCGPSRQQGECGISKFYTHRQPRPRHATHALPAPPRGYRGRGTYVEGAGGDQGTRQHRPNNRMMVFGDRSEGRIVGGKESEPGAWPWQVSLQLIHPRWGRIGHWCGGVLLSQRWVVTAAHCINKGIRILAYHCSKAFSFTRMAAVWQVVLGDHDRGATGPAEEVRGVHSLITHASFKDYQHDIALLRLREEVTYTDYIQPICLPDAPPLDVETFLGIKCVATGWGMRVHGGPLETRLTEVVVPVVNNSHCVKMYGMLQNIPVHGYHLCAGQVDGHGKGTCVGDSGGPLQCNMRDGRWYLAGITSFGSGCAKPGYPDVYTRITHYLPWLKQQMTVNR</sequence>
<feature type="signal peptide" evidence="11">
    <location>
        <begin position="1"/>
        <end position="23"/>
    </location>
</feature>
<keyword evidence="4 10" id="KW-0378">Hydrolase</keyword>
<evidence type="ECO:0000313" key="13">
    <source>
        <dbReference type="EMBL" id="KAK8392811.1"/>
    </source>
</evidence>
<protein>
    <recommendedName>
        <fullName evidence="9">limulus clotting factor C</fullName>
        <ecNumber evidence="9">3.4.21.84</ecNumber>
    </recommendedName>
</protein>
<keyword evidence="1" id="KW-0768">Sushi</keyword>
<dbReference type="SUPFAM" id="SSF50494">
    <property type="entry name" value="Trypsin-like serine proteases"/>
    <property type="match status" value="1"/>
</dbReference>
<dbReference type="InterPro" id="IPR018114">
    <property type="entry name" value="TRYPSIN_HIS"/>
</dbReference>
<dbReference type="InterPro" id="IPR033116">
    <property type="entry name" value="TRYPSIN_SER"/>
</dbReference>
<dbReference type="PANTHER" id="PTHR24252:SF7">
    <property type="entry name" value="HYALIN"/>
    <property type="match status" value="1"/>
</dbReference>
<dbReference type="CDD" id="cd00190">
    <property type="entry name" value="Tryp_SPc"/>
    <property type="match status" value="1"/>
</dbReference>
<dbReference type="GO" id="GO:0004252">
    <property type="term" value="F:serine-type endopeptidase activity"/>
    <property type="evidence" value="ECO:0007669"/>
    <property type="project" value="InterPro"/>
</dbReference>
<keyword evidence="3 11" id="KW-0732">Signal</keyword>
<keyword evidence="2 10" id="KW-0645">Protease</keyword>
<evidence type="ECO:0000256" key="3">
    <source>
        <dbReference type="ARBA" id="ARBA00022729"/>
    </source>
</evidence>
<evidence type="ECO:0000256" key="6">
    <source>
        <dbReference type="ARBA" id="ARBA00022825"/>
    </source>
</evidence>
<dbReference type="InterPro" id="IPR001314">
    <property type="entry name" value="Peptidase_S1A"/>
</dbReference>
<feature type="chain" id="PRO_5043810716" description="limulus clotting factor C" evidence="11">
    <location>
        <begin position="24"/>
        <end position="352"/>
    </location>
</feature>
<dbReference type="InterPro" id="IPR043504">
    <property type="entry name" value="Peptidase_S1_PA_chymotrypsin"/>
</dbReference>
<dbReference type="EMBL" id="JARAKH010000022">
    <property type="protein sequence ID" value="KAK8392811.1"/>
    <property type="molecule type" value="Genomic_DNA"/>
</dbReference>
<evidence type="ECO:0000256" key="10">
    <source>
        <dbReference type="RuleBase" id="RU363034"/>
    </source>
</evidence>
<evidence type="ECO:0000313" key="14">
    <source>
        <dbReference type="Proteomes" id="UP001487740"/>
    </source>
</evidence>
<evidence type="ECO:0000256" key="4">
    <source>
        <dbReference type="ARBA" id="ARBA00022801"/>
    </source>
</evidence>
<dbReference type="FunFam" id="2.40.10.10:FF:000120">
    <property type="entry name" value="Putative serine protease"/>
    <property type="match status" value="1"/>
</dbReference>
<comment type="catalytic activity">
    <reaction evidence="8">
        <text>Selective cleavage of 103-Arg-|-Ser-104 and 124-Ile-|-Ile-125 bonds in Limulus clotting factor B to form activated factor B. Cleavage of -Pro-Arg-|-Xaa- bonds in synthetic substrates.</text>
        <dbReference type="EC" id="3.4.21.84"/>
    </reaction>
</comment>